<evidence type="ECO:0000259" key="3">
    <source>
        <dbReference type="PROSITE" id="PS50177"/>
    </source>
</evidence>
<dbReference type="GO" id="GO:0005635">
    <property type="term" value="C:nuclear envelope"/>
    <property type="evidence" value="ECO:0007669"/>
    <property type="project" value="UniProtKB-ARBA"/>
</dbReference>
<comment type="subcellular location">
    <subcellularLocation>
        <location evidence="2">Cytoplasm</location>
    </subcellularLocation>
    <subcellularLocation>
        <location evidence="2">Nucleus</location>
    </subcellularLocation>
</comment>
<dbReference type="GO" id="GO:0005737">
    <property type="term" value="C:cytoplasm"/>
    <property type="evidence" value="ECO:0007669"/>
    <property type="project" value="UniProtKB-SubCell"/>
</dbReference>
<dbReference type="PANTHER" id="PTHR12612">
    <property type="entry name" value="NUCLEAR TRANSPORT FACTOR 2"/>
    <property type="match status" value="1"/>
</dbReference>
<keyword evidence="1 2" id="KW-0963">Cytoplasm</keyword>
<evidence type="ECO:0000256" key="2">
    <source>
        <dbReference type="RuleBase" id="RU369002"/>
    </source>
</evidence>
<evidence type="ECO:0000313" key="5">
    <source>
        <dbReference type="WBParaSite" id="MBELARI_LOCUS14093"/>
    </source>
</evidence>
<comment type="function">
    <text evidence="2">Has a role in nuclear-cytoplasmic transport of proteins and mRNAs.</text>
</comment>
<dbReference type="FunFam" id="3.10.450.50:FF:000005">
    <property type="entry name" value="Nuclear transport factor 2"/>
    <property type="match status" value="1"/>
</dbReference>
<evidence type="ECO:0000256" key="1">
    <source>
        <dbReference type="ARBA" id="ARBA00022490"/>
    </source>
</evidence>
<dbReference type="InterPro" id="IPR045875">
    <property type="entry name" value="NTF2"/>
</dbReference>
<organism evidence="4 5">
    <name type="scientific">Mesorhabditis belari</name>
    <dbReference type="NCBI Taxonomy" id="2138241"/>
    <lineage>
        <taxon>Eukaryota</taxon>
        <taxon>Metazoa</taxon>
        <taxon>Ecdysozoa</taxon>
        <taxon>Nematoda</taxon>
        <taxon>Chromadorea</taxon>
        <taxon>Rhabditida</taxon>
        <taxon>Rhabditina</taxon>
        <taxon>Rhabditomorpha</taxon>
        <taxon>Rhabditoidea</taxon>
        <taxon>Rhabditidae</taxon>
        <taxon>Mesorhabditinae</taxon>
        <taxon>Mesorhabditis</taxon>
    </lineage>
</organism>
<dbReference type="InterPro" id="IPR032710">
    <property type="entry name" value="NTF2-like_dom_sf"/>
</dbReference>
<dbReference type="PROSITE" id="PS50177">
    <property type="entry name" value="NTF2_DOMAIN"/>
    <property type="match status" value="1"/>
</dbReference>
<dbReference type="Proteomes" id="UP000887575">
    <property type="component" value="Unassembled WGS sequence"/>
</dbReference>
<sequence length="132" mass="15065">MSFNPDYETIGTAFIGHYYQKFDVGDPTQRAQGLADLYDPENSYMTFEGMQVRGRDSILQKFSSLTFRQIQRGITKTDAQPLYDGSILISVLGQLKTDEDPVQSYNQLFVLKPNAGSYFIANEIFRLVLHNH</sequence>
<keyword evidence="2" id="KW-0653">Protein transport</keyword>
<keyword evidence="4" id="KW-1185">Reference proteome</keyword>
<dbReference type="Gene3D" id="3.10.450.50">
    <property type="match status" value="1"/>
</dbReference>
<reference evidence="5 6" key="1">
    <citation type="submission" date="2024-02" db="UniProtKB">
        <authorList>
            <consortium name="WormBaseParasite"/>
        </authorList>
    </citation>
    <scope>IDENTIFICATION</scope>
</reference>
<evidence type="ECO:0000313" key="6">
    <source>
        <dbReference type="WBParaSite" id="MBELARI_LOCUS2926"/>
    </source>
</evidence>
<dbReference type="CDD" id="cd00780">
    <property type="entry name" value="NTF2"/>
    <property type="match status" value="1"/>
</dbReference>
<dbReference type="InterPro" id="IPR002075">
    <property type="entry name" value="NTF2_dom"/>
</dbReference>
<dbReference type="GO" id="GO:0006606">
    <property type="term" value="P:protein import into nucleus"/>
    <property type="evidence" value="ECO:0007669"/>
    <property type="project" value="UniProtKB-ARBA"/>
</dbReference>
<protein>
    <recommendedName>
        <fullName evidence="2">NTF2-related export protein</fullName>
    </recommendedName>
</protein>
<dbReference type="InterPro" id="IPR018222">
    <property type="entry name" value="Nuclear_transport_factor_2_euk"/>
</dbReference>
<name>A0AAF3EJ84_9BILA</name>
<dbReference type="WBParaSite" id="MBELARI_LOCUS14093">
    <property type="protein sequence ID" value="MBELARI_LOCUS14093"/>
    <property type="gene ID" value="MBELARI_LOCUS14093"/>
</dbReference>
<dbReference type="GO" id="GO:0051028">
    <property type="term" value="P:mRNA transport"/>
    <property type="evidence" value="ECO:0007669"/>
    <property type="project" value="UniProtKB-UniRule"/>
</dbReference>
<dbReference type="AlphaFoldDB" id="A0AAF3EJ84"/>
<dbReference type="SUPFAM" id="SSF54427">
    <property type="entry name" value="NTF2-like"/>
    <property type="match status" value="1"/>
</dbReference>
<keyword evidence="2" id="KW-0539">Nucleus</keyword>
<dbReference type="Pfam" id="PF02136">
    <property type="entry name" value="NTF2"/>
    <property type="match status" value="1"/>
</dbReference>
<keyword evidence="2" id="KW-0813">Transport</keyword>
<evidence type="ECO:0000313" key="4">
    <source>
        <dbReference type="Proteomes" id="UP000887575"/>
    </source>
</evidence>
<accession>A0AAF3EJ84</accession>
<dbReference type="WBParaSite" id="MBELARI_LOCUS2926">
    <property type="protein sequence ID" value="MBELARI_LOCUS2926"/>
    <property type="gene ID" value="MBELARI_LOCUS2926"/>
</dbReference>
<proteinExistence type="predicted"/>
<feature type="domain" description="NTF2" evidence="3">
    <location>
        <begin position="10"/>
        <end position="127"/>
    </location>
</feature>